<keyword evidence="5 8" id="KW-0378">Hydrolase</keyword>
<gene>
    <name evidence="11" type="ORF">SAMN05192529_10342</name>
</gene>
<dbReference type="FunFam" id="3.20.20.70:FF:000202">
    <property type="entry name" value="Alpha-galactosidase"/>
    <property type="match status" value="1"/>
</dbReference>
<evidence type="ECO:0000256" key="3">
    <source>
        <dbReference type="ARBA" id="ARBA00012755"/>
    </source>
</evidence>
<evidence type="ECO:0000256" key="9">
    <source>
        <dbReference type="SAM" id="Phobius"/>
    </source>
</evidence>
<evidence type="ECO:0000313" key="11">
    <source>
        <dbReference type="EMBL" id="SDZ86721.1"/>
    </source>
</evidence>
<dbReference type="Gene3D" id="2.60.40.1180">
    <property type="entry name" value="Golgi alpha-mannosidase II"/>
    <property type="match status" value="1"/>
</dbReference>
<dbReference type="InterPro" id="IPR041233">
    <property type="entry name" value="Melibiase_C"/>
</dbReference>
<keyword evidence="9" id="KW-0812">Transmembrane</keyword>
<dbReference type="EMBL" id="FNQY01000003">
    <property type="protein sequence ID" value="SDZ86721.1"/>
    <property type="molecule type" value="Genomic_DNA"/>
</dbReference>
<evidence type="ECO:0000256" key="4">
    <source>
        <dbReference type="ARBA" id="ARBA00022729"/>
    </source>
</evidence>
<dbReference type="InterPro" id="IPR017853">
    <property type="entry name" value="GH"/>
</dbReference>
<evidence type="ECO:0000256" key="5">
    <source>
        <dbReference type="ARBA" id="ARBA00022801"/>
    </source>
</evidence>
<reference evidence="11 12" key="1">
    <citation type="submission" date="2016-10" db="EMBL/GenBank/DDBJ databases">
        <authorList>
            <person name="de Groot N.N."/>
        </authorList>
    </citation>
    <scope>NUCLEOTIDE SEQUENCE [LARGE SCALE GENOMIC DNA]</scope>
    <source>
        <strain evidence="11 12">Vu-144</strain>
    </source>
</reference>
<dbReference type="SUPFAM" id="SSF51445">
    <property type="entry name" value="(Trans)glycosidases"/>
    <property type="match status" value="1"/>
</dbReference>
<dbReference type="PROSITE" id="PS00512">
    <property type="entry name" value="ALPHA_GALACTOSIDASE"/>
    <property type="match status" value="1"/>
</dbReference>
<keyword evidence="9" id="KW-0472">Membrane</keyword>
<dbReference type="AlphaFoldDB" id="A0A1H3WIT9"/>
<dbReference type="GO" id="GO:0004557">
    <property type="term" value="F:alpha-galactosidase activity"/>
    <property type="evidence" value="ECO:0007669"/>
    <property type="project" value="UniProtKB-EC"/>
</dbReference>
<dbReference type="Pfam" id="PF17801">
    <property type="entry name" value="Melibiase_C"/>
    <property type="match status" value="1"/>
</dbReference>
<dbReference type="STRING" id="551991.SAMN05192529_10342"/>
<comment type="similarity">
    <text evidence="2 8">Belongs to the glycosyl hydrolase 27 family.</text>
</comment>
<evidence type="ECO:0000259" key="10">
    <source>
        <dbReference type="Pfam" id="PF17801"/>
    </source>
</evidence>
<dbReference type="InterPro" id="IPR013785">
    <property type="entry name" value="Aldolase_TIM"/>
</dbReference>
<dbReference type="SUPFAM" id="SSF51011">
    <property type="entry name" value="Glycosyl hydrolase domain"/>
    <property type="match status" value="1"/>
</dbReference>
<keyword evidence="9" id="KW-1133">Transmembrane helix</keyword>
<proteinExistence type="inferred from homology"/>
<dbReference type="RefSeq" id="WP_091393772.1">
    <property type="nucleotide sequence ID" value="NZ_FNQY01000003.1"/>
</dbReference>
<name>A0A1H3WIT9_9BACT</name>
<evidence type="ECO:0000256" key="2">
    <source>
        <dbReference type="ARBA" id="ARBA00009743"/>
    </source>
</evidence>
<evidence type="ECO:0000256" key="6">
    <source>
        <dbReference type="ARBA" id="ARBA00023157"/>
    </source>
</evidence>
<dbReference type="OrthoDB" id="9807519at2"/>
<dbReference type="Proteomes" id="UP000199041">
    <property type="component" value="Unassembled WGS sequence"/>
</dbReference>
<dbReference type="Pfam" id="PF16499">
    <property type="entry name" value="Melibiase_2"/>
    <property type="match status" value="1"/>
</dbReference>
<keyword evidence="7 8" id="KW-0326">Glycosidase</keyword>
<evidence type="ECO:0000313" key="12">
    <source>
        <dbReference type="Proteomes" id="UP000199041"/>
    </source>
</evidence>
<sequence length="439" mass="50079">MKKSQNRSLFKKNKIFATDCNFKKKLLERNYQNYITIPLVLIFSFFAIKSHAQKFNQLALTPPMGWNSWNTFQTHINEDLIKKTADNIVSTGMKEAGYIYLVLDDGWMTKQRDSLGYLVPDPEKFPHGIKAVIDYVHSKGLKFGLYNCAGTLTCAGYPGTRGHEYQDALRYAQWGIDYLKYDWCSSDGINAKEAYTTMSRAISNAGRPMVFSLCEWGSNQPWLWAENVGQLWRTTADITAERWDGKVDKGSYFQFSPMAIMDSQEALYPYAGPGHYNDPDMLEVGNGNYTPEENRSHFSMWAMMAAPLMAGNDLSKMTPSILNILTNKNIISIDQDSLAIQGHRIENLPDSVEVWAKPLKNNQWAVAFLNRGSKTSSLQYTWSEKVISDTVHHKILDLRNTNYPLQDLWLDKQIGTTKKTLKVSLPAHDVLLIKIFTHH</sequence>
<evidence type="ECO:0000256" key="8">
    <source>
        <dbReference type="RuleBase" id="RU361168"/>
    </source>
</evidence>
<organism evidence="11 12">
    <name type="scientific">Arachidicoccus rhizosphaerae</name>
    <dbReference type="NCBI Taxonomy" id="551991"/>
    <lineage>
        <taxon>Bacteria</taxon>
        <taxon>Pseudomonadati</taxon>
        <taxon>Bacteroidota</taxon>
        <taxon>Chitinophagia</taxon>
        <taxon>Chitinophagales</taxon>
        <taxon>Chitinophagaceae</taxon>
        <taxon>Arachidicoccus</taxon>
    </lineage>
</organism>
<dbReference type="PANTHER" id="PTHR11452:SF75">
    <property type="entry name" value="ALPHA-GALACTOSIDASE MEL1"/>
    <property type="match status" value="1"/>
</dbReference>
<evidence type="ECO:0000256" key="1">
    <source>
        <dbReference type="ARBA" id="ARBA00001255"/>
    </source>
</evidence>
<feature type="transmembrane region" description="Helical" evidence="9">
    <location>
        <begin position="31"/>
        <end position="48"/>
    </location>
</feature>
<dbReference type="EC" id="3.2.1.22" evidence="3 8"/>
<protein>
    <recommendedName>
        <fullName evidence="3 8">Alpha-galactosidase</fullName>
        <ecNumber evidence="3 8">3.2.1.22</ecNumber>
    </recommendedName>
    <alternativeName>
        <fullName evidence="8">Melibiase</fullName>
    </alternativeName>
</protein>
<accession>A0A1H3WIT9</accession>
<keyword evidence="12" id="KW-1185">Reference proteome</keyword>
<dbReference type="Gene3D" id="3.20.20.70">
    <property type="entry name" value="Aldolase class I"/>
    <property type="match status" value="1"/>
</dbReference>
<feature type="domain" description="Alpha galactosidase C-terminal" evidence="10">
    <location>
        <begin position="350"/>
        <end position="435"/>
    </location>
</feature>
<dbReference type="GO" id="GO:0016052">
    <property type="term" value="P:carbohydrate catabolic process"/>
    <property type="evidence" value="ECO:0007669"/>
    <property type="project" value="UniProtKB-ARBA"/>
</dbReference>
<keyword evidence="6 8" id="KW-1015">Disulfide bond</keyword>
<evidence type="ECO:0000256" key="7">
    <source>
        <dbReference type="ARBA" id="ARBA00023295"/>
    </source>
</evidence>
<dbReference type="InterPro" id="IPR000111">
    <property type="entry name" value="Glyco_hydro_27/36_CS"/>
</dbReference>
<keyword evidence="4" id="KW-0732">Signal</keyword>
<dbReference type="PRINTS" id="PR00740">
    <property type="entry name" value="GLHYDRLASE27"/>
</dbReference>
<dbReference type="InterPro" id="IPR002241">
    <property type="entry name" value="Glyco_hydro_27"/>
</dbReference>
<dbReference type="InterPro" id="IPR013780">
    <property type="entry name" value="Glyco_hydro_b"/>
</dbReference>
<dbReference type="CDD" id="cd14792">
    <property type="entry name" value="GH27"/>
    <property type="match status" value="1"/>
</dbReference>
<comment type="catalytic activity">
    <reaction evidence="1 8">
        <text>Hydrolysis of terminal, non-reducing alpha-D-galactose residues in alpha-D-galactosides, including galactose oligosaccharides, galactomannans and galactolipids.</text>
        <dbReference type="EC" id="3.2.1.22"/>
    </reaction>
</comment>
<dbReference type="PANTHER" id="PTHR11452">
    <property type="entry name" value="ALPHA-GALACTOSIDASE/ALPHA-N-ACETYLGALACTOSAMINIDASE"/>
    <property type="match status" value="1"/>
</dbReference>